<keyword evidence="4" id="KW-1185">Reference proteome</keyword>
<dbReference type="EMBL" id="JASFZW010000004">
    <property type="protein sequence ID" value="KAK2078695.1"/>
    <property type="molecule type" value="Genomic_DNA"/>
</dbReference>
<evidence type="ECO:0000313" key="3">
    <source>
        <dbReference type="EMBL" id="KAK2078695.1"/>
    </source>
</evidence>
<keyword evidence="1" id="KW-0963">Cytoplasm</keyword>
<dbReference type="GO" id="GO:0000178">
    <property type="term" value="C:exosome (RNase complex)"/>
    <property type="evidence" value="ECO:0007669"/>
    <property type="project" value="TreeGrafter"/>
</dbReference>
<accession>A0AAD9IL84</accession>
<comment type="subcellular location">
    <subcellularLocation>
        <location evidence="1">Cytoplasm</location>
    </subcellularLocation>
    <subcellularLocation>
        <location evidence="1">Nucleus</location>
        <location evidence="1">Nucleolus</location>
    </subcellularLocation>
    <subcellularLocation>
        <location evidence="1">Nucleus</location>
    </subcellularLocation>
</comment>
<keyword evidence="1" id="KW-0694">RNA-binding</keyword>
<evidence type="ECO:0000256" key="1">
    <source>
        <dbReference type="RuleBase" id="RU368003"/>
    </source>
</evidence>
<comment type="similarity">
    <text evidence="1">Belongs to the C1D family.</text>
</comment>
<dbReference type="GO" id="GO:0005737">
    <property type="term" value="C:cytoplasm"/>
    <property type="evidence" value="ECO:0007669"/>
    <property type="project" value="UniProtKB-SubCell"/>
</dbReference>
<dbReference type="PANTHER" id="PTHR15341">
    <property type="entry name" value="SUN-COR STEROID HORMONE RECEPTOR CO-REPRESSOR"/>
    <property type="match status" value="1"/>
</dbReference>
<dbReference type="Proteomes" id="UP001255856">
    <property type="component" value="Unassembled WGS sequence"/>
</dbReference>
<dbReference type="InterPro" id="IPR011082">
    <property type="entry name" value="Exosome-assoc_fac/DNA_repair"/>
</dbReference>
<evidence type="ECO:0000313" key="4">
    <source>
        <dbReference type="Proteomes" id="UP001255856"/>
    </source>
</evidence>
<name>A0AAD9IL84_PROWI</name>
<proteinExistence type="inferred from homology"/>
<dbReference type="GO" id="GO:0003723">
    <property type="term" value="F:RNA binding"/>
    <property type="evidence" value="ECO:0007669"/>
    <property type="project" value="UniProtKB-UniRule"/>
</dbReference>
<organism evidence="3 4">
    <name type="scientific">Prototheca wickerhamii</name>
    <dbReference type="NCBI Taxonomy" id="3111"/>
    <lineage>
        <taxon>Eukaryota</taxon>
        <taxon>Viridiplantae</taxon>
        <taxon>Chlorophyta</taxon>
        <taxon>core chlorophytes</taxon>
        <taxon>Trebouxiophyceae</taxon>
        <taxon>Chlorellales</taxon>
        <taxon>Chlorellaceae</taxon>
        <taxon>Prototheca</taxon>
    </lineage>
</organism>
<evidence type="ECO:0000256" key="2">
    <source>
        <dbReference type="SAM" id="MobiDB-lite"/>
    </source>
</evidence>
<dbReference type="GO" id="GO:0010468">
    <property type="term" value="P:regulation of gene expression"/>
    <property type="evidence" value="ECO:0007669"/>
    <property type="project" value="TreeGrafter"/>
</dbReference>
<dbReference type="AlphaFoldDB" id="A0AAD9IL84"/>
<comment type="subunit">
    <text evidence="1">Monomer and homodimer.</text>
</comment>
<keyword evidence="1" id="KW-0238">DNA-binding</keyword>
<dbReference type="PANTHER" id="PTHR15341:SF3">
    <property type="entry name" value="NUCLEAR NUCLEIC ACID-BINDING PROTEIN C1D"/>
    <property type="match status" value="1"/>
</dbReference>
<comment type="caution">
    <text evidence="3">The sequence shown here is derived from an EMBL/GenBank/DDBJ whole genome shotgun (WGS) entry which is preliminary data.</text>
</comment>
<feature type="region of interest" description="Disordered" evidence="2">
    <location>
        <begin position="140"/>
        <end position="159"/>
    </location>
</feature>
<reference evidence="3" key="1">
    <citation type="submission" date="2021-01" db="EMBL/GenBank/DDBJ databases">
        <authorList>
            <person name="Eckstrom K.M.E."/>
        </authorList>
    </citation>
    <scope>NUCLEOTIDE SEQUENCE</scope>
    <source>
        <strain evidence="3">UVCC 0001</strain>
    </source>
</reference>
<keyword evidence="1" id="KW-0539">Nucleus</keyword>
<gene>
    <name evidence="3" type="ORF">QBZ16_003535</name>
</gene>
<keyword evidence="1" id="KW-0698">rRNA processing</keyword>
<sequence length="174" mass="19196">MEVEVPELALGQLAAVERTMAKLKASVEAAGVLSIDRMAELPPVDRVQALIATILATQSLFVLQHRLRGRDPSSNDLVRKEKVSGVAPKGRLNQYVARVRKLVDQKEAKKRELTVDVEAVNRFIAGAVSDKAQKRSLLELNASGRKTDKRQKKKQKEAAGKDEFVGQVLSFALR</sequence>
<protein>
    <recommendedName>
        <fullName evidence="1">Nuclear nucleic acid-binding protein C1D</fullName>
    </recommendedName>
</protein>
<dbReference type="GO" id="GO:0003677">
    <property type="term" value="F:DNA binding"/>
    <property type="evidence" value="ECO:0007669"/>
    <property type="project" value="UniProtKB-KW"/>
</dbReference>
<dbReference type="GO" id="GO:0000460">
    <property type="term" value="P:maturation of 5.8S rRNA"/>
    <property type="evidence" value="ECO:0007669"/>
    <property type="project" value="TreeGrafter"/>
</dbReference>
<dbReference type="GO" id="GO:0005730">
    <property type="term" value="C:nucleolus"/>
    <property type="evidence" value="ECO:0007669"/>
    <property type="project" value="UniProtKB-SubCell"/>
</dbReference>
<comment type="function">
    <text evidence="1">Plays a role in the recruitment of the exosome to pre-rRNA to mediate the 3'-5' end processing of the 5.8S rRNA.</text>
</comment>